<feature type="region of interest" description="Disordered" evidence="10">
    <location>
        <begin position="561"/>
        <end position="593"/>
    </location>
</feature>
<keyword evidence="8" id="KW-0325">Glycoprotein</keyword>
<proteinExistence type="inferred from homology"/>
<evidence type="ECO:0000256" key="2">
    <source>
        <dbReference type="ARBA" id="ARBA00010962"/>
    </source>
</evidence>
<evidence type="ECO:0000256" key="4">
    <source>
        <dbReference type="ARBA" id="ARBA00022968"/>
    </source>
</evidence>
<comment type="subcellular location">
    <subcellularLocation>
        <location evidence="1">Membrane</location>
        <topology evidence="1">Single-pass type II membrane protein</topology>
    </subcellularLocation>
</comment>
<evidence type="ECO:0000256" key="1">
    <source>
        <dbReference type="ARBA" id="ARBA00004606"/>
    </source>
</evidence>
<dbReference type="GO" id="GO:0016020">
    <property type="term" value="C:membrane"/>
    <property type="evidence" value="ECO:0007669"/>
    <property type="project" value="UniProtKB-SubCell"/>
</dbReference>
<evidence type="ECO:0000259" key="12">
    <source>
        <dbReference type="PROSITE" id="PS51762"/>
    </source>
</evidence>
<evidence type="ECO:0000313" key="14">
    <source>
        <dbReference type="Proteomes" id="UP001530315"/>
    </source>
</evidence>
<comment type="caution">
    <text evidence="13">The sequence shown here is derived from an EMBL/GenBank/DDBJ whole genome shotgun (WGS) entry which is preliminary data.</text>
</comment>
<protein>
    <recommendedName>
        <fullName evidence="12">GH16 domain-containing protein</fullName>
    </recommendedName>
</protein>
<dbReference type="EMBL" id="JALLAZ020001669">
    <property type="protein sequence ID" value="KAL3768899.1"/>
    <property type="molecule type" value="Genomic_DNA"/>
</dbReference>
<feature type="compositionally biased region" description="Acidic residues" evidence="10">
    <location>
        <begin position="571"/>
        <end position="583"/>
    </location>
</feature>
<name>A0ABD3MZW9_9STRA</name>
<dbReference type="SUPFAM" id="SSF49899">
    <property type="entry name" value="Concanavalin A-like lectins/glucanases"/>
    <property type="match status" value="1"/>
</dbReference>
<keyword evidence="4" id="KW-0735">Signal-anchor</keyword>
<dbReference type="InterPro" id="IPR013320">
    <property type="entry name" value="ConA-like_dom_sf"/>
</dbReference>
<evidence type="ECO:0000313" key="13">
    <source>
        <dbReference type="EMBL" id="KAL3768899.1"/>
    </source>
</evidence>
<keyword evidence="5 11" id="KW-1133">Transmembrane helix</keyword>
<organism evidence="13 14">
    <name type="scientific">Stephanodiscus triporus</name>
    <dbReference type="NCBI Taxonomy" id="2934178"/>
    <lineage>
        <taxon>Eukaryota</taxon>
        <taxon>Sar</taxon>
        <taxon>Stramenopiles</taxon>
        <taxon>Ochrophyta</taxon>
        <taxon>Bacillariophyta</taxon>
        <taxon>Coscinodiscophyceae</taxon>
        <taxon>Thalassiosirophycidae</taxon>
        <taxon>Stephanodiscales</taxon>
        <taxon>Stephanodiscaceae</taxon>
        <taxon>Stephanodiscus</taxon>
    </lineage>
</organism>
<evidence type="ECO:0000256" key="9">
    <source>
        <dbReference type="ARBA" id="ARBA00023316"/>
    </source>
</evidence>
<feature type="transmembrane region" description="Helical" evidence="11">
    <location>
        <begin position="740"/>
        <end position="759"/>
    </location>
</feature>
<comment type="similarity">
    <text evidence="2">Belongs to the SKN1/KRE6 family.</text>
</comment>
<keyword evidence="14" id="KW-1185">Reference proteome</keyword>
<evidence type="ECO:0000256" key="6">
    <source>
        <dbReference type="ARBA" id="ARBA00023136"/>
    </source>
</evidence>
<feature type="region of interest" description="Disordered" evidence="10">
    <location>
        <begin position="612"/>
        <end position="671"/>
    </location>
</feature>
<dbReference type="PANTHER" id="PTHR31361:SF1">
    <property type="entry name" value="BETA-GLUCAN SYNTHESIS-ASSOCIATED PROTEIN KRE6-RELATED"/>
    <property type="match status" value="1"/>
</dbReference>
<reference evidence="13 14" key="1">
    <citation type="submission" date="2024-10" db="EMBL/GenBank/DDBJ databases">
        <title>Updated reference genomes for cyclostephanoid diatoms.</title>
        <authorList>
            <person name="Roberts W.R."/>
            <person name="Alverson A.J."/>
        </authorList>
    </citation>
    <scope>NUCLEOTIDE SEQUENCE [LARGE SCALE GENOMIC DNA]</scope>
    <source>
        <strain evidence="13 14">AJA276-08</strain>
    </source>
</reference>
<keyword evidence="6 11" id="KW-0472">Membrane</keyword>
<evidence type="ECO:0000256" key="5">
    <source>
        <dbReference type="ARBA" id="ARBA00022989"/>
    </source>
</evidence>
<dbReference type="GO" id="GO:0071555">
    <property type="term" value="P:cell wall organization"/>
    <property type="evidence" value="ECO:0007669"/>
    <property type="project" value="UniProtKB-KW"/>
</dbReference>
<dbReference type="PROSITE" id="PS01186">
    <property type="entry name" value="EGF_2"/>
    <property type="match status" value="1"/>
</dbReference>
<evidence type="ECO:0000256" key="8">
    <source>
        <dbReference type="ARBA" id="ARBA00023180"/>
    </source>
</evidence>
<evidence type="ECO:0000256" key="3">
    <source>
        <dbReference type="ARBA" id="ARBA00022692"/>
    </source>
</evidence>
<sequence length="776" mass="84732">MKNPVASSSSPATTLSALPSLLSLTTSSLLLLLLPGTTTMSVARAGWIDEDTPQRLRTTTSLVDGSTYRLVMSDEFNVPGRTFEDGHDPAWTALDKSDDDYSASGGGSLHFYNSTMISTTPDGMLTIRSVLEDTEWTHYSAVDRKYKQERKHFKSGMLQGWNKFCFTGGIVEVDVILPGEPDIGGLWPAIWLLGNLGRATYEVSTNNLWPWSYDVCDREKQESQVISACNRAEHFGLNAMQGRGATEIDVLELMAGEAGVLPSTYPPISLPYVDMTLQVAPGIPDNRPQSGSQPVRTIDHTHSGYATSQAQSWYDNLTVAGNTSLNPFFYGTYLGETKPNEPVTRNKKQAFQADAVGAMKQIVPEHFKTPHTFRVEWQPGRGGRIDWFTKSHKKVDPVTGEVSHVEGDGLGQDWEHSLSIPDSALEAAMGSKIPEEPSYIILNTAISSTWAFPYNVPDWCPKCYDCYDPKCACSFNPGFCNMMKTGKVSMKIDSVRVYQSADDSAHSGRPHSLGCDPLDFPTREYIKGFEYKYMRNPPFVLNDKRPLRDVKDGGGTCVVDEDCGGVSGGGEDAEEEVLDLDDDGRDKRGEDQVGGVNAIVESARAANDAVHRKLGAGSDGRDADFAPKKDTKAGPNDDPTAGLDKPITSDESLEDDAGDTRVPSKSNLARKPKGRCVSATLGLFGSPTSTGMQCKCNEGYTGPHCLSIDKYDDEPGAYELKRVSSLFSGRAAPYLTTTHIFIGGALMGAFLVALVVDISRKSRNRDRMMEMKPLRT</sequence>
<dbReference type="InterPro" id="IPR000742">
    <property type="entry name" value="EGF"/>
</dbReference>
<evidence type="ECO:0000256" key="7">
    <source>
        <dbReference type="ARBA" id="ARBA00023157"/>
    </source>
</evidence>
<dbReference type="InterPro" id="IPR000757">
    <property type="entry name" value="Beta-glucanase-like"/>
</dbReference>
<dbReference type="Gene3D" id="2.60.120.200">
    <property type="match status" value="1"/>
</dbReference>
<dbReference type="AlphaFoldDB" id="A0ABD3MZW9"/>
<feature type="domain" description="GH16" evidence="12">
    <location>
        <begin position="45"/>
        <end position="423"/>
    </location>
</feature>
<dbReference type="Proteomes" id="UP001530315">
    <property type="component" value="Unassembled WGS sequence"/>
</dbReference>
<evidence type="ECO:0000256" key="11">
    <source>
        <dbReference type="SAM" id="Phobius"/>
    </source>
</evidence>
<dbReference type="Pfam" id="PF03935">
    <property type="entry name" value="SKN1_KRE6_Sbg1"/>
    <property type="match status" value="1"/>
</dbReference>
<keyword evidence="7" id="KW-1015">Disulfide bond</keyword>
<dbReference type="PROSITE" id="PS00022">
    <property type="entry name" value="EGF_1"/>
    <property type="match status" value="1"/>
</dbReference>
<keyword evidence="3 11" id="KW-0812">Transmembrane</keyword>
<evidence type="ECO:0000256" key="10">
    <source>
        <dbReference type="SAM" id="MobiDB-lite"/>
    </source>
</evidence>
<dbReference type="PANTHER" id="PTHR31361">
    <property type="entry name" value="BETA-GLUCAN SYNTHESIS-ASSOCIATED PROTEIN KRE6-RELATED"/>
    <property type="match status" value="1"/>
</dbReference>
<accession>A0ABD3MZW9</accession>
<keyword evidence="9" id="KW-0961">Cell wall biogenesis/degradation</keyword>
<dbReference type="PROSITE" id="PS51762">
    <property type="entry name" value="GH16_2"/>
    <property type="match status" value="1"/>
</dbReference>
<dbReference type="InterPro" id="IPR005629">
    <property type="entry name" value="Skn1/Kre6/Sbg1"/>
</dbReference>
<feature type="compositionally biased region" description="Basic and acidic residues" evidence="10">
    <location>
        <begin position="619"/>
        <end position="632"/>
    </location>
</feature>
<gene>
    <name evidence="13" type="ORF">ACHAW5_008814</name>
</gene>